<evidence type="ECO:0000256" key="3">
    <source>
        <dbReference type="SAM" id="Coils"/>
    </source>
</evidence>
<feature type="region of interest" description="Disordered" evidence="4">
    <location>
        <begin position="632"/>
        <end position="670"/>
    </location>
</feature>
<dbReference type="EMBL" id="CP031035">
    <property type="protein sequence ID" value="QDZ18515.1"/>
    <property type="molecule type" value="Genomic_DNA"/>
</dbReference>
<dbReference type="InterPro" id="IPR003890">
    <property type="entry name" value="MIF4G-like_typ-3"/>
</dbReference>
<keyword evidence="3" id="KW-0175">Coiled coil</keyword>
<dbReference type="SUPFAM" id="SSF48371">
    <property type="entry name" value="ARM repeat"/>
    <property type="match status" value="3"/>
</dbReference>
<keyword evidence="2" id="KW-0963">Cytoplasm</keyword>
<evidence type="ECO:0000259" key="5">
    <source>
        <dbReference type="SMART" id="SM00543"/>
    </source>
</evidence>
<dbReference type="PANTHER" id="PTHR12839:SF7">
    <property type="entry name" value="REGULATOR OF NONSENSE TRANSCRIPTS 2"/>
    <property type="match status" value="1"/>
</dbReference>
<dbReference type="Proteomes" id="UP000316726">
    <property type="component" value="Chromosome 2"/>
</dbReference>
<evidence type="ECO:0000256" key="1">
    <source>
        <dbReference type="ARBA" id="ARBA00004496"/>
    </source>
</evidence>
<keyword evidence="7" id="KW-1185">Reference proteome</keyword>
<dbReference type="GO" id="GO:0035145">
    <property type="term" value="C:exon-exon junction complex"/>
    <property type="evidence" value="ECO:0007669"/>
    <property type="project" value="TreeGrafter"/>
</dbReference>
<sequence length="1353" mass="151774">MRDPPGSQQDKGRGGSNSSKSNNNNNNKQQGGLGGNNANAGGGGGQKSQQNKRRPGGGDRKKGRPQHQQQDSRNPQRGGGGEEATGSNTTGNRGNSRGKGRPGGKASGGPRDKSKPPQQQQGRDSDHGPDHARDGKGGGGPWGHNKKSGGRSRNRGRQQQGARPADGQGQDHRGGLSKSDKGGAPSAEEKRQKKEKERQRQRDEENRRKEEEERLRREEEERERERIARDAEEKVSSYLASLQEAVEKVEKMRAVVQKRKELRLRNVDPERPSEAQLTKLDSSVKRNTTLNKKLRTITEDTKAGTLQDVEKVNQRKYVSEAAAAIGEVNFKQKDVSAVAEVCCLLHIKYAEFTQNLLANLQKITNANFEATPTLTKKRNTLRLIVELFLTGVHSDLELLHGIVSTLVKDGLAGDQFQNSLALLATFAKHAKEDFLGTSPVLPVFGLEPEEKDYGLADASGAAREKILAAKEAFSEQVEALQKEAEEQEILKPNQQKHFHDLLHEAYKVGLDELFQQCKDLRKMESSNQKTMHTKGELSENQIAEYEAARKSFDKLQTSVISLSESLDEVVPPLPKEEVTQISSEDSNVFVATGFGIGAEQEGHAFDDDETRAFYEDLPNLCAQLPTILVSSTQSSNAEQAGNPEEGKAEEVGAEGKEASKDGESEPLRTDQQLRLEDLLSQLKNIFNRDSADKLSLEFCYMNLKSVRKRVVRELFSCPRQHLELLPYYSRIAVNLNRVHPEVGPSLCKMLEEEFQSLMSKNSLNLDESRIRNIRFLGELTKFKLLPYTSTFMILKVLLDDFTQKSIDVLSALLETAGRFLFRTPETAVRMSNILEVMMKKKNAKNLDPRANTLLENAYYASKPPEKGIDKEELPPLHQYIEHLVFVRLTPSTVQQVIRQIRKIPLQEPVAREFLLKTLLNVRSIKISCIPVLASLISGLSNYHDDIAIDFVDAVLEEVQIGVEQDDYTQHQHRVSFMILLGELYNNARLVDSETVFNTLYMILFSQSMQKKKPDQISNLFRARLVLVLLNTCGRSLNRRSTVKKLDVFLVYYQQYLLSLHHTPYELSYDIQEMFQSLKPKMVIFKSFQEIGAVLAAIRREQPEDLLLFLKKWRDKNFSKAEARESVQDDDPKQDEQYSEDESEEDSDTDMDLESEDSVSGGEMNVEPKDIEEEEDVTSDSSSVSGSDTEYSDSEEDSEEDEIISIKQNLDHLKPSKEEEDSLEREFEQMMKESLGTAKFASKASNMNLPAANRSIISKFSQGSGGATSSGGSGNSVQFHVMIKKGTKAAVRDILVPKAAKMAQANESRQAAEAQERSEIKRLVLEASEREDAPVAPRKYVLQPPRIKKKTERW</sequence>
<feature type="compositionally biased region" description="Polar residues" evidence="4">
    <location>
        <begin position="85"/>
        <end position="95"/>
    </location>
</feature>
<reference evidence="6 7" key="1">
    <citation type="submission" date="2018-07" db="EMBL/GenBank/DDBJ databases">
        <title>The complete nuclear genome of the prasinophyte Chloropicon primus (CCMP1205).</title>
        <authorList>
            <person name="Pombert J.-F."/>
            <person name="Otis C."/>
            <person name="Turmel M."/>
            <person name="Lemieux C."/>
        </authorList>
    </citation>
    <scope>NUCLEOTIDE SEQUENCE [LARGE SCALE GENOMIC DNA]</scope>
    <source>
        <strain evidence="6 7">CCMP1205</strain>
    </source>
</reference>
<dbReference type="GO" id="GO:0003723">
    <property type="term" value="F:RNA binding"/>
    <property type="evidence" value="ECO:0007669"/>
    <property type="project" value="InterPro"/>
</dbReference>
<name>A0A5B8MFT2_9CHLO</name>
<proteinExistence type="predicted"/>
<dbReference type="GO" id="GO:0005737">
    <property type="term" value="C:cytoplasm"/>
    <property type="evidence" value="ECO:0007669"/>
    <property type="project" value="UniProtKB-SubCell"/>
</dbReference>
<feature type="coiled-coil region" evidence="3">
    <location>
        <begin position="463"/>
        <end position="490"/>
    </location>
</feature>
<comment type="subcellular location">
    <subcellularLocation>
        <location evidence="1">Cytoplasm</location>
    </subcellularLocation>
</comment>
<feature type="compositionally biased region" description="Basic residues" evidence="4">
    <location>
        <begin position="144"/>
        <end position="156"/>
    </location>
</feature>
<dbReference type="InterPro" id="IPR016024">
    <property type="entry name" value="ARM-type_fold"/>
</dbReference>
<feature type="compositionally biased region" description="Basic residues" evidence="4">
    <location>
        <begin position="50"/>
        <end position="65"/>
    </location>
</feature>
<feature type="region of interest" description="Disordered" evidence="4">
    <location>
        <begin position="1"/>
        <end position="234"/>
    </location>
</feature>
<dbReference type="Pfam" id="PF02854">
    <property type="entry name" value="MIF4G"/>
    <property type="match status" value="2"/>
</dbReference>
<feature type="compositionally biased region" description="Basic and acidic residues" evidence="4">
    <location>
        <begin position="123"/>
        <end position="136"/>
    </location>
</feature>
<evidence type="ECO:0000313" key="6">
    <source>
        <dbReference type="EMBL" id="QDZ18515.1"/>
    </source>
</evidence>
<feature type="compositionally biased region" description="Basic and acidic residues" evidence="4">
    <location>
        <begin position="169"/>
        <end position="234"/>
    </location>
</feature>
<feature type="region of interest" description="Disordered" evidence="4">
    <location>
        <begin position="1120"/>
        <end position="1225"/>
    </location>
</feature>
<dbReference type="STRING" id="1764295.A0A5B8MFT2"/>
<dbReference type="PANTHER" id="PTHR12839">
    <property type="entry name" value="NONSENSE-MEDIATED MRNA DECAY PROTEIN 2 UP-FRAMESHIFT SUPPRESSOR 2"/>
    <property type="match status" value="1"/>
</dbReference>
<feature type="compositionally biased region" description="Gly residues" evidence="4">
    <location>
        <begin position="31"/>
        <end position="46"/>
    </location>
</feature>
<gene>
    <name evidence="6" type="ORF">A3770_02p10330</name>
</gene>
<protein>
    <submittedName>
        <fullName evidence="6">Putative regulator of nonsense transcripts UPF2</fullName>
    </submittedName>
</protein>
<feature type="compositionally biased region" description="Basic and acidic residues" evidence="4">
    <location>
        <begin position="1120"/>
        <end position="1135"/>
    </location>
</feature>
<dbReference type="SMART" id="SM00543">
    <property type="entry name" value="MIF4G"/>
    <property type="match status" value="2"/>
</dbReference>
<feature type="domain" description="MIF4G" evidence="5">
    <location>
        <begin position="878"/>
        <end position="1080"/>
    </location>
</feature>
<feature type="compositionally biased region" description="Polar residues" evidence="4">
    <location>
        <begin position="66"/>
        <end position="75"/>
    </location>
</feature>
<dbReference type="GO" id="GO:0000184">
    <property type="term" value="P:nuclear-transcribed mRNA catabolic process, nonsense-mediated decay"/>
    <property type="evidence" value="ECO:0007669"/>
    <property type="project" value="InterPro"/>
</dbReference>
<feature type="compositionally biased region" description="Acidic residues" evidence="4">
    <location>
        <begin position="1136"/>
        <end position="1156"/>
    </location>
</feature>
<accession>A0A5B8MFT2</accession>
<dbReference type="Pfam" id="PF04050">
    <property type="entry name" value="Upf2"/>
    <property type="match status" value="1"/>
</dbReference>
<feature type="compositionally biased region" description="Acidic residues" evidence="4">
    <location>
        <begin position="1189"/>
        <end position="1202"/>
    </location>
</feature>
<dbReference type="InterPro" id="IPR007193">
    <property type="entry name" value="Upf2/Nmd2_C"/>
</dbReference>
<feature type="compositionally biased region" description="Low complexity" evidence="4">
    <location>
        <begin position="157"/>
        <end position="168"/>
    </location>
</feature>
<feature type="compositionally biased region" description="Low complexity" evidence="4">
    <location>
        <begin position="16"/>
        <end position="30"/>
    </location>
</feature>
<dbReference type="Gene3D" id="1.25.40.180">
    <property type="match status" value="3"/>
</dbReference>
<evidence type="ECO:0000256" key="2">
    <source>
        <dbReference type="ARBA" id="ARBA00022490"/>
    </source>
</evidence>
<dbReference type="OrthoDB" id="27832at2759"/>
<feature type="compositionally biased region" description="Basic and acidic residues" evidence="4">
    <location>
        <begin position="644"/>
        <end position="670"/>
    </location>
</feature>
<feature type="domain" description="MIF4G" evidence="5">
    <location>
        <begin position="672"/>
        <end position="864"/>
    </location>
</feature>
<evidence type="ECO:0000256" key="4">
    <source>
        <dbReference type="SAM" id="MobiDB-lite"/>
    </source>
</evidence>
<feature type="compositionally biased region" description="Low complexity" evidence="4">
    <location>
        <begin position="1178"/>
        <end position="1188"/>
    </location>
</feature>
<dbReference type="InterPro" id="IPR039762">
    <property type="entry name" value="Nmd2/UPF2"/>
</dbReference>
<evidence type="ECO:0000313" key="7">
    <source>
        <dbReference type="Proteomes" id="UP000316726"/>
    </source>
</evidence>
<organism evidence="6 7">
    <name type="scientific">Chloropicon primus</name>
    <dbReference type="NCBI Taxonomy" id="1764295"/>
    <lineage>
        <taxon>Eukaryota</taxon>
        <taxon>Viridiplantae</taxon>
        <taxon>Chlorophyta</taxon>
        <taxon>Chloropicophyceae</taxon>
        <taxon>Chloropicales</taxon>
        <taxon>Chloropicaceae</taxon>
        <taxon>Chloropicon</taxon>
    </lineage>
</organism>